<gene>
    <name evidence="1" type="ORF">IAC59_04910</name>
</gene>
<comment type="caution">
    <text evidence="1">The sequence shown here is derived from an EMBL/GenBank/DDBJ whole genome shotgun (WGS) entry which is preliminary data.</text>
</comment>
<protein>
    <submittedName>
        <fullName evidence="1">Uncharacterized protein</fullName>
    </submittedName>
</protein>
<dbReference type="Proteomes" id="UP000824123">
    <property type="component" value="Unassembled WGS sequence"/>
</dbReference>
<evidence type="ECO:0000313" key="2">
    <source>
        <dbReference type="Proteomes" id="UP000824123"/>
    </source>
</evidence>
<proteinExistence type="predicted"/>
<dbReference type="EMBL" id="DVNK01000032">
    <property type="protein sequence ID" value="HIU46581.1"/>
    <property type="molecule type" value="Genomic_DNA"/>
</dbReference>
<dbReference type="AlphaFoldDB" id="A0A9D1S4H9"/>
<reference evidence="1" key="1">
    <citation type="submission" date="2020-10" db="EMBL/GenBank/DDBJ databases">
        <authorList>
            <person name="Gilroy R."/>
        </authorList>
    </citation>
    <scope>NUCLEOTIDE SEQUENCE</scope>
    <source>
        <strain evidence="1">ChiSxjej2B14-8506</strain>
    </source>
</reference>
<evidence type="ECO:0000313" key="1">
    <source>
        <dbReference type="EMBL" id="HIU46581.1"/>
    </source>
</evidence>
<reference evidence="1" key="2">
    <citation type="journal article" date="2021" name="PeerJ">
        <title>Extensive microbial diversity within the chicken gut microbiome revealed by metagenomics and culture.</title>
        <authorList>
            <person name="Gilroy R."/>
            <person name="Ravi A."/>
            <person name="Getino M."/>
            <person name="Pursley I."/>
            <person name="Horton D.L."/>
            <person name="Alikhan N.F."/>
            <person name="Baker D."/>
            <person name="Gharbi K."/>
            <person name="Hall N."/>
            <person name="Watson M."/>
            <person name="Adriaenssens E.M."/>
            <person name="Foster-Nyarko E."/>
            <person name="Jarju S."/>
            <person name="Secka A."/>
            <person name="Antonio M."/>
            <person name="Oren A."/>
            <person name="Chaudhuri R.R."/>
            <person name="La Ragione R."/>
            <person name="Hildebrand F."/>
            <person name="Pallen M.J."/>
        </authorList>
    </citation>
    <scope>NUCLEOTIDE SEQUENCE</scope>
    <source>
        <strain evidence="1">ChiSxjej2B14-8506</strain>
    </source>
</reference>
<accession>A0A9D1S4H9</accession>
<name>A0A9D1S4H9_9FIRM</name>
<organism evidence="1 2">
    <name type="scientific">Candidatus Fimadaptatus faecigallinarum</name>
    <dbReference type="NCBI Taxonomy" id="2840814"/>
    <lineage>
        <taxon>Bacteria</taxon>
        <taxon>Bacillati</taxon>
        <taxon>Bacillota</taxon>
        <taxon>Clostridia</taxon>
        <taxon>Eubacteriales</taxon>
        <taxon>Candidatus Fimadaptatus</taxon>
    </lineage>
</organism>
<sequence>MHDSHDDNIKNVAVCVTGQRDCGQLIRAGRELADSTGGALVVMSALPRLYGQDTARVLEYLYECSAHAGAQMLVMYTNRPFEALTDGFKKHGIGHVLLGEPRRRSSQMRTRLKGGYPGAKYYALDQSGHACQTQQLAACAL</sequence>